<sequence length="321" mass="35984">MWRCAGSRPMRPLDTVILDAGLKDAIIKDCQDFLASKDWYMKRGIPFRRGYLLHGAPGSGKTSFIQSLAGEFRLDIYTISLAGSDMDDNSLMRLIAQLPERCIILMEDIDAAIKTTGRRDETNSSNRNQIQFTRHVTLSGLLNVLDGVSAQEGRILFATTNHIEALDPALKRPGRMDVHYEFKLASKSQITALFTLFFDDLGSENSAKEKPGRGDLTKLAVQFSDAIPEHMFSMAELQGYLMRYKAQPSEAAAEASRWVECELERRGTSAVSPQGYLMRYKAQPYEAAEEASRWVETELDRIDISTSVYSRSVSSSSRTQL</sequence>
<dbReference type="AlphaFoldDB" id="A0A8H7P3B2"/>
<comment type="similarity">
    <text evidence="1">Belongs to the AAA ATPase family. BCS1 subfamily.</text>
</comment>
<comment type="caution">
    <text evidence="6">The sequence shown here is derived from an EMBL/GenBank/DDBJ whole genome shotgun (WGS) entry which is preliminary data.</text>
</comment>
<organism evidence="6 7">
    <name type="scientific">Rhodonia placenta</name>
    <dbReference type="NCBI Taxonomy" id="104341"/>
    <lineage>
        <taxon>Eukaryota</taxon>
        <taxon>Fungi</taxon>
        <taxon>Dikarya</taxon>
        <taxon>Basidiomycota</taxon>
        <taxon>Agaricomycotina</taxon>
        <taxon>Agaricomycetes</taxon>
        <taxon>Polyporales</taxon>
        <taxon>Adustoporiaceae</taxon>
        <taxon>Rhodonia</taxon>
    </lineage>
</organism>
<evidence type="ECO:0000313" key="6">
    <source>
        <dbReference type="EMBL" id="KAF9814845.1"/>
    </source>
</evidence>
<keyword evidence="3 4" id="KW-0067">ATP-binding</keyword>
<feature type="domain" description="AAA+ ATPase" evidence="5">
    <location>
        <begin position="47"/>
        <end position="186"/>
    </location>
</feature>
<reference evidence="6" key="1">
    <citation type="submission" date="2020-11" db="EMBL/GenBank/DDBJ databases">
        <authorList>
            <person name="Koelle M."/>
            <person name="Horta M.A.C."/>
            <person name="Nowrousian M."/>
            <person name="Ohm R.A."/>
            <person name="Benz P."/>
            <person name="Pilgard A."/>
        </authorList>
    </citation>
    <scope>NUCLEOTIDE SEQUENCE</scope>
    <source>
        <strain evidence="6">FPRL280</strain>
    </source>
</reference>
<dbReference type="Gene3D" id="3.40.50.300">
    <property type="entry name" value="P-loop containing nucleotide triphosphate hydrolases"/>
    <property type="match status" value="1"/>
</dbReference>
<dbReference type="GO" id="GO:0016887">
    <property type="term" value="F:ATP hydrolysis activity"/>
    <property type="evidence" value="ECO:0007669"/>
    <property type="project" value="InterPro"/>
</dbReference>
<dbReference type="EMBL" id="JADOXO010000079">
    <property type="protein sequence ID" value="KAF9814845.1"/>
    <property type="molecule type" value="Genomic_DNA"/>
</dbReference>
<gene>
    <name evidence="6" type="ORF">IEO21_04897</name>
</gene>
<evidence type="ECO:0000256" key="2">
    <source>
        <dbReference type="ARBA" id="ARBA00022741"/>
    </source>
</evidence>
<reference evidence="6" key="2">
    <citation type="journal article" name="Front. Microbiol.">
        <title>Degradative Capacity of Two Strains of Rhodonia placenta: From Phenotype to Genotype.</title>
        <authorList>
            <person name="Kolle M."/>
            <person name="Horta M.A.C."/>
            <person name="Nowrousian M."/>
            <person name="Ohm R.A."/>
            <person name="Benz J.P."/>
            <person name="Pilgard A."/>
        </authorList>
    </citation>
    <scope>NUCLEOTIDE SEQUENCE</scope>
    <source>
        <strain evidence="6">FPRL280</strain>
    </source>
</reference>
<evidence type="ECO:0000313" key="7">
    <source>
        <dbReference type="Proteomes" id="UP000639403"/>
    </source>
</evidence>
<dbReference type="InterPro" id="IPR003960">
    <property type="entry name" value="ATPase_AAA_CS"/>
</dbReference>
<dbReference type="InterPro" id="IPR057495">
    <property type="entry name" value="AAA_lid_BCS1"/>
</dbReference>
<protein>
    <recommendedName>
        <fullName evidence="5">AAA+ ATPase domain-containing protein</fullName>
    </recommendedName>
</protein>
<dbReference type="InterPro" id="IPR027417">
    <property type="entry name" value="P-loop_NTPase"/>
</dbReference>
<dbReference type="CDD" id="cd19510">
    <property type="entry name" value="RecA-like_BCS1"/>
    <property type="match status" value="1"/>
</dbReference>
<dbReference type="SUPFAM" id="SSF52540">
    <property type="entry name" value="P-loop containing nucleoside triphosphate hydrolases"/>
    <property type="match status" value="1"/>
</dbReference>
<dbReference type="PROSITE" id="PS00674">
    <property type="entry name" value="AAA"/>
    <property type="match status" value="1"/>
</dbReference>
<dbReference type="InterPro" id="IPR003593">
    <property type="entry name" value="AAA+_ATPase"/>
</dbReference>
<dbReference type="PANTHER" id="PTHR23070">
    <property type="entry name" value="BCS1 AAA-TYPE ATPASE"/>
    <property type="match status" value="1"/>
</dbReference>
<evidence type="ECO:0000256" key="1">
    <source>
        <dbReference type="ARBA" id="ARBA00007448"/>
    </source>
</evidence>
<evidence type="ECO:0000256" key="4">
    <source>
        <dbReference type="RuleBase" id="RU003651"/>
    </source>
</evidence>
<evidence type="ECO:0000256" key="3">
    <source>
        <dbReference type="ARBA" id="ARBA00022840"/>
    </source>
</evidence>
<name>A0A8H7P3B2_9APHY</name>
<dbReference type="SMART" id="SM00382">
    <property type="entry name" value="AAA"/>
    <property type="match status" value="1"/>
</dbReference>
<accession>A0A8H7P3B2</accession>
<keyword evidence="2 4" id="KW-0547">Nucleotide-binding</keyword>
<dbReference type="InterPro" id="IPR050747">
    <property type="entry name" value="Mitochondrial_chaperone_BCS1"/>
</dbReference>
<evidence type="ECO:0000259" key="5">
    <source>
        <dbReference type="SMART" id="SM00382"/>
    </source>
</evidence>
<dbReference type="InterPro" id="IPR003959">
    <property type="entry name" value="ATPase_AAA_core"/>
</dbReference>
<dbReference type="Pfam" id="PF00004">
    <property type="entry name" value="AAA"/>
    <property type="match status" value="1"/>
</dbReference>
<proteinExistence type="inferred from homology"/>
<dbReference type="Pfam" id="PF25426">
    <property type="entry name" value="AAA_lid_BCS1"/>
    <property type="match status" value="1"/>
</dbReference>
<dbReference type="Proteomes" id="UP000639403">
    <property type="component" value="Unassembled WGS sequence"/>
</dbReference>
<dbReference type="GO" id="GO:0005524">
    <property type="term" value="F:ATP binding"/>
    <property type="evidence" value="ECO:0007669"/>
    <property type="project" value="UniProtKB-KW"/>
</dbReference>